<accession>A0A832PMG2</accession>
<dbReference type="PANTHER" id="PTHR43537">
    <property type="entry name" value="TRANSCRIPTIONAL REGULATOR, GNTR FAMILY"/>
    <property type="match status" value="1"/>
</dbReference>
<evidence type="ECO:0000256" key="1">
    <source>
        <dbReference type="ARBA" id="ARBA00023015"/>
    </source>
</evidence>
<evidence type="ECO:0000259" key="4">
    <source>
        <dbReference type="PROSITE" id="PS50949"/>
    </source>
</evidence>
<proteinExistence type="predicted"/>
<reference evidence="5 6" key="1">
    <citation type="journal article" date="2020" name="Biotechnol. Biofuels">
        <title>New insights from the biogas microbiome by comprehensive genome-resolved metagenomics of nearly 1600 species originating from multiple anaerobic digesters.</title>
        <authorList>
            <person name="Campanaro S."/>
            <person name="Treu L."/>
            <person name="Rodriguez-R L.M."/>
            <person name="Kovalovszki A."/>
            <person name="Ziels R.M."/>
            <person name="Maus I."/>
            <person name="Zhu X."/>
            <person name="Kougias P.G."/>
            <person name="Basile A."/>
            <person name="Luo G."/>
            <person name="Schluter A."/>
            <person name="Konstantinidis K.T."/>
            <person name="Angelidaki I."/>
        </authorList>
    </citation>
    <scope>NUCLEOTIDE SEQUENCE [LARGE SCALE GENOMIC DNA]</scope>
    <source>
        <strain evidence="5">AS04akNAM_125</strain>
    </source>
</reference>
<dbReference type="Proteomes" id="UP000580830">
    <property type="component" value="Unassembled WGS sequence"/>
</dbReference>
<dbReference type="PANTHER" id="PTHR43537:SF5">
    <property type="entry name" value="UXU OPERON TRANSCRIPTIONAL REGULATOR"/>
    <property type="match status" value="1"/>
</dbReference>
<dbReference type="InterPro" id="IPR036390">
    <property type="entry name" value="WH_DNA-bd_sf"/>
</dbReference>
<dbReference type="AlphaFoldDB" id="A0A832PMG2"/>
<feature type="domain" description="HTH gntR-type" evidence="4">
    <location>
        <begin position="18"/>
        <end position="88"/>
    </location>
</feature>
<dbReference type="InterPro" id="IPR011711">
    <property type="entry name" value="GntR_C"/>
</dbReference>
<keyword evidence="3" id="KW-0804">Transcription</keyword>
<dbReference type="PRINTS" id="PR00035">
    <property type="entry name" value="HTHGNTR"/>
</dbReference>
<dbReference type="Gene3D" id="1.10.10.10">
    <property type="entry name" value="Winged helix-like DNA-binding domain superfamily/Winged helix DNA-binding domain"/>
    <property type="match status" value="1"/>
</dbReference>
<dbReference type="GO" id="GO:0003677">
    <property type="term" value="F:DNA binding"/>
    <property type="evidence" value="ECO:0007669"/>
    <property type="project" value="UniProtKB-KW"/>
</dbReference>
<keyword evidence="1" id="KW-0805">Transcription regulation</keyword>
<evidence type="ECO:0000256" key="2">
    <source>
        <dbReference type="ARBA" id="ARBA00023125"/>
    </source>
</evidence>
<sequence length="262" mass="28853">MSHESPSRNGAFRPITPRRAVDEITAQIRERISSGEFRPGDRLPSQRDLAEQFQVSRNTVREAIASLEDIGLVTVTRGATGGAFVSLGTSSGIVTSLSDLFSIGVITPQNLREARAIVGKAAAELAAERATDLDIALLQDIVDRASAYAAKGDIAQRSEANFRFHIELARISGNPILEYLTDAVIHINRKIAARYEAPPNDIVIPFRRRLMTLIKQKRSAEAGMEMVNFLDSLANYYQTAPLLTDAARETHNSYREADKEET</sequence>
<comment type="caution">
    <text evidence="5">The sequence shown here is derived from an EMBL/GenBank/DDBJ whole genome shotgun (WGS) entry which is preliminary data.</text>
</comment>
<dbReference type="Pfam" id="PF00392">
    <property type="entry name" value="GntR"/>
    <property type="match status" value="1"/>
</dbReference>
<dbReference type="SMART" id="SM00895">
    <property type="entry name" value="FCD"/>
    <property type="match status" value="1"/>
</dbReference>
<dbReference type="Pfam" id="PF07729">
    <property type="entry name" value="FCD"/>
    <property type="match status" value="1"/>
</dbReference>
<dbReference type="PROSITE" id="PS50949">
    <property type="entry name" value="HTH_GNTR"/>
    <property type="match status" value="1"/>
</dbReference>
<protein>
    <submittedName>
        <fullName evidence="5">FadR family transcriptional regulator</fullName>
    </submittedName>
</protein>
<dbReference type="InterPro" id="IPR036388">
    <property type="entry name" value="WH-like_DNA-bd_sf"/>
</dbReference>
<dbReference type="GO" id="GO:0003700">
    <property type="term" value="F:DNA-binding transcription factor activity"/>
    <property type="evidence" value="ECO:0007669"/>
    <property type="project" value="InterPro"/>
</dbReference>
<evidence type="ECO:0000256" key="3">
    <source>
        <dbReference type="ARBA" id="ARBA00023163"/>
    </source>
</evidence>
<dbReference type="CDD" id="cd07377">
    <property type="entry name" value="WHTH_GntR"/>
    <property type="match status" value="1"/>
</dbReference>
<dbReference type="Gene3D" id="1.20.120.530">
    <property type="entry name" value="GntR ligand-binding domain-like"/>
    <property type="match status" value="1"/>
</dbReference>
<dbReference type="EMBL" id="DULP01000084">
    <property type="protein sequence ID" value="HHW33672.1"/>
    <property type="molecule type" value="Genomic_DNA"/>
</dbReference>
<dbReference type="InterPro" id="IPR000524">
    <property type="entry name" value="Tscrpt_reg_HTH_GntR"/>
</dbReference>
<dbReference type="SMART" id="SM00345">
    <property type="entry name" value="HTH_GNTR"/>
    <property type="match status" value="1"/>
</dbReference>
<keyword evidence="2" id="KW-0238">DNA-binding</keyword>
<dbReference type="SUPFAM" id="SSF46785">
    <property type="entry name" value="Winged helix' DNA-binding domain"/>
    <property type="match status" value="1"/>
</dbReference>
<dbReference type="InterPro" id="IPR008920">
    <property type="entry name" value="TF_FadR/GntR_C"/>
</dbReference>
<dbReference type="RefSeq" id="WP_303729762.1">
    <property type="nucleotide sequence ID" value="NZ_DULP01000084.1"/>
</dbReference>
<evidence type="ECO:0000313" key="6">
    <source>
        <dbReference type="Proteomes" id="UP000580830"/>
    </source>
</evidence>
<name>A0A832PMG2_9RHOB</name>
<evidence type="ECO:0000313" key="5">
    <source>
        <dbReference type="EMBL" id="HHW33672.1"/>
    </source>
</evidence>
<gene>
    <name evidence="5" type="ORF">GXX24_05975</name>
</gene>
<dbReference type="SUPFAM" id="SSF48008">
    <property type="entry name" value="GntR ligand-binding domain-like"/>
    <property type="match status" value="1"/>
</dbReference>
<organism evidence="5 6">
    <name type="scientific">Paracoccus solventivorans</name>
    <dbReference type="NCBI Taxonomy" id="53463"/>
    <lineage>
        <taxon>Bacteria</taxon>
        <taxon>Pseudomonadati</taxon>
        <taxon>Pseudomonadota</taxon>
        <taxon>Alphaproteobacteria</taxon>
        <taxon>Rhodobacterales</taxon>
        <taxon>Paracoccaceae</taxon>
        <taxon>Paracoccus</taxon>
    </lineage>
</organism>